<feature type="region of interest" description="Disordered" evidence="1">
    <location>
        <begin position="1"/>
        <end position="58"/>
    </location>
</feature>
<feature type="compositionally biased region" description="Low complexity" evidence="1">
    <location>
        <begin position="1"/>
        <end position="52"/>
    </location>
</feature>
<evidence type="ECO:0000313" key="3">
    <source>
        <dbReference type="Proteomes" id="UP000816034"/>
    </source>
</evidence>
<gene>
    <name evidence="2" type="ORF">C9374_004292</name>
</gene>
<feature type="region of interest" description="Disordered" evidence="1">
    <location>
        <begin position="78"/>
        <end position="143"/>
    </location>
</feature>
<feature type="compositionally biased region" description="Low complexity" evidence="1">
    <location>
        <begin position="115"/>
        <end position="130"/>
    </location>
</feature>
<protein>
    <submittedName>
        <fullName evidence="2">Uncharacterized protein</fullName>
    </submittedName>
</protein>
<feature type="compositionally biased region" description="Low complexity" evidence="1">
    <location>
        <begin position="88"/>
        <end position="98"/>
    </location>
</feature>
<name>A0AA88GQS3_NAELO</name>
<feature type="compositionally biased region" description="Polar residues" evidence="1">
    <location>
        <begin position="99"/>
        <end position="114"/>
    </location>
</feature>
<comment type="caution">
    <text evidence="2">The sequence shown here is derived from an EMBL/GenBank/DDBJ whole genome shotgun (WGS) entry which is preliminary data.</text>
</comment>
<feature type="compositionally biased region" description="Low complexity" evidence="1">
    <location>
        <begin position="228"/>
        <end position="271"/>
    </location>
</feature>
<dbReference type="GeneID" id="68096747"/>
<proteinExistence type="predicted"/>
<dbReference type="Proteomes" id="UP000816034">
    <property type="component" value="Unassembled WGS sequence"/>
</dbReference>
<organism evidence="2 3">
    <name type="scientific">Naegleria lovaniensis</name>
    <name type="common">Amoeba</name>
    <dbReference type="NCBI Taxonomy" id="51637"/>
    <lineage>
        <taxon>Eukaryota</taxon>
        <taxon>Discoba</taxon>
        <taxon>Heterolobosea</taxon>
        <taxon>Tetramitia</taxon>
        <taxon>Eutetramitia</taxon>
        <taxon>Vahlkampfiidae</taxon>
        <taxon>Naegleria</taxon>
    </lineage>
</organism>
<sequence>MMTHNNNTSTTETNLLTTTSTTKDYRNSSTTSTMFSTPTQPKDIASIASSSSTDEEEDTILGSYHDIKSRYFMSLNLSQQKTPPPQTSPSGSNSTTSPRLATNNDNTNVNRPQRTSSLSAQLSKQSSTTSPVDKQPLKEVSKKQTQIDFYKHSQAIPIPTKVSNPLPIIDNSLVTPNHGATYEPSLVPSLMNDDTTPMMFEGDFSFTDSSESGSVDLAPFFTTQVTLSSNQNNTSNRTTQPKSSMKSTTSSSKQKGSQKSVSMKIETTTSVVRDDDLDDDRSPLTPNRNIIPPHLLNNRSDFSLYRQQQKHNTKVYKI</sequence>
<reference evidence="2 3" key="1">
    <citation type="journal article" date="2018" name="BMC Genomics">
        <title>The genome of Naegleria lovaniensis, the basis for a comparative approach to unravel pathogenicity factors of the human pathogenic amoeba N. fowleri.</title>
        <authorList>
            <person name="Liechti N."/>
            <person name="Schurch N."/>
            <person name="Bruggmann R."/>
            <person name="Wittwer M."/>
        </authorList>
    </citation>
    <scope>NUCLEOTIDE SEQUENCE [LARGE SCALE GENOMIC DNA]</scope>
    <source>
        <strain evidence="2 3">ATCC 30569</strain>
    </source>
</reference>
<evidence type="ECO:0000313" key="2">
    <source>
        <dbReference type="EMBL" id="KAG2383621.1"/>
    </source>
</evidence>
<feature type="region of interest" description="Disordered" evidence="1">
    <location>
        <begin position="228"/>
        <end position="293"/>
    </location>
</feature>
<evidence type="ECO:0000256" key="1">
    <source>
        <dbReference type="SAM" id="MobiDB-lite"/>
    </source>
</evidence>
<keyword evidence="3" id="KW-1185">Reference proteome</keyword>
<accession>A0AA88GQS3</accession>
<dbReference type="RefSeq" id="XP_044549300.1">
    <property type="nucleotide sequence ID" value="XM_044693915.1"/>
</dbReference>
<dbReference type="AlphaFoldDB" id="A0AA88GQS3"/>
<dbReference type="EMBL" id="PYSW02000020">
    <property type="protein sequence ID" value="KAG2383621.1"/>
    <property type="molecule type" value="Genomic_DNA"/>
</dbReference>